<evidence type="ECO:0000256" key="1">
    <source>
        <dbReference type="PROSITE-ProRule" id="PRU00043"/>
    </source>
</evidence>
<evidence type="ECO:0000256" key="3">
    <source>
        <dbReference type="SAM" id="Phobius"/>
    </source>
</evidence>
<dbReference type="VEuPathDB" id="VectorBase:CSON005686"/>
<feature type="domain" description="Cadherin" evidence="4">
    <location>
        <begin position="76"/>
        <end position="181"/>
    </location>
</feature>
<dbReference type="PROSITE" id="PS50268">
    <property type="entry name" value="CADHERIN_2"/>
    <property type="match status" value="1"/>
</dbReference>
<evidence type="ECO:0000259" key="4">
    <source>
        <dbReference type="PROSITE" id="PS50268"/>
    </source>
</evidence>
<gene>
    <name evidence="5" type="primary">CSON005686</name>
</gene>
<dbReference type="GO" id="GO:0005509">
    <property type="term" value="F:calcium ion binding"/>
    <property type="evidence" value="ECO:0007669"/>
    <property type="project" value="UniProtKB-UniRule"/>
</dbReference>
<feature type="compositionally biased region" description="Polar residues" evidence="2">
    <location>
        <begin position="209"/>
        <end position="221"/>
    </location>
</feature>
<dbReference type="InterPro" id="IPR015919">
    <property type="entry name" value="Cadherin-like_sf"/>
</dbReference>
<feature type="compositionally biased region" description="Low complexity" evidence="2">
    <location>
        <begin position="259"/>
        <end position="279"/>
    </location>
</feature>
<dbReference type="EMBL" id="UFQT01002210">
    <property type="protein sequence ID" value="SSX32933.1"/>
    <property type="molecule type" value="Genomic_DNA"/>
</dbReference>
<dbReference type="InterPro" id="IPR002126">
    <property type="entry name" value="Cadherin-like_dom"/>
</dbReference>
<feature type="compositionally biased region" description="Basic and acidic residues" evidence="2">
    <location>
        <begin position="227"/>
        <end position="244"/>
    </location>
</feature>
<sequence length="390" mass="44044">MINIIIYNAYRRHYKRPRRLLRENVSIFEFNSNFYWISVLAVIIFINVGINFKVVDAQLQTFNTPPTINVDREWVVKEDEPIGSVVTRVKAQDQEQDELTFDLGLPEYYENGYGMIKQSPFTIDSTGIVKVNESLEGMGGKKFFLYVIVNDGQISAKNQVLVAIISKNSTRNSNTYRQPSFTPNTDTIKKLIPNGFYTQPGLPPPPRSNPDTNIFRYQTKTYPEPYNRSEVERNDSRPIERENIRATTGSTRLSPVILSSESPPISNDNNNNSKINSSNTGKSHQRNKVPTSTSAPPTTSSQFPPLVSVILTVCGIFLIAGLIAVLMFRNYLCTISKQLKHKNKIEKAKKSNQSQISNISSNLTEDSHPGCNLLINLHKTCPSRRTSSYL</sequence>
<protein>
    <submittedName>
        <fullName evidence="5">CSON005686 protein</fullName>
    </submittedName>
</protein>
<dbReference type="AlphaFoldDB" id="A0A336L9W9"/>
<keyword evidence="3" id="KW-1133">Transmembrane helix</keyword>
<name>A0A336L9W9_CULSO</name>
<dbReference type="CDD" id="cd11304">
    <property type="entry name" value="Cadherin_repeat"/>
    <property type="match status" value="1"/>
</dbReference>
<proteinExistence type="predicted"/>
<keyword evidence="1" id="KW-0106">Calcium</keyword>
<dbReference type="EMBL" id="UFQS01002210">
    <property type="protein sequence ID" value="SSX13503.1"/>
    <property type="molecule type" value="Genomic_DNA"/>
</dbReference>
<dbReference type="GO" id="GO:0007156">
    <property type="term" value="P:homophilic cell adhesion via plasma membrane adhesion molecules"/>
    <property type="evidence" value="ECO:0007669"/>
    <property type="project" value="InterPro"/>
</dbReference>
<feature type="transmembrane region" description="Helical" evidence="3">
    <location>
        <begin position="306"/>
        <end position="328"/>
    </location>
</feature>
<reference evidence="5" key="1">
    <citation type="submission" date="2018-04" db="EMBL/GenBank/DDBJ databases">
        <authorList>
            <person name="Go L.Y."/>
            <person name="Mitchell J.A."/>
        </authorList>
    </citation>
    <scope>NUCLEOTIDE SEQUENCE</scope>
    <source>
        <tissue evidence="5">Whole organism</tissue>
    </source>
</reference>
<keyword evidence="3" id="KW-0472">Membrane</keyword>
<keyword evidence="3" id="KW-0812">Transmembrane</keyword>
<dbReference type="GO" id="GO:0016020">
    <property type="term" value="C:membrane"/>
    <property type="evidence" value="ECO:0007669"/>
    <property type="project" value="InterPro"/>
</dbReference>
<accession>A0A336L9W9</accession>
<reference evidence="6" key="2">
    <citation type="submission" date="2018-07" db="EMBL/GenBank/DDBJ databases">
        <authorList>
            <person name="Quirk P.G."/>
            <person name="Krulwich T.A."/>
        </authorList>
    </citation>
    <scope>NUCLEOTIDE SEQUENCE</scope>
</reference>
<evidence type="ECO:0000313" key="5">
    <source>
        <dbReference type="EMBL" id="SSX13503.1"/>
    </source>
</evidence>
<dbReference type="SUPFAM" id="SSF49313">
    <property type="entry name" value="Cadherin-like"/>
    <property type="match status" value="1"/>
</dbReference>
<organism evidence="5">
    <name type="scientific">Culicoides sonorensis</name>
    <name type="common">Biting midge</name>
    <dbReference type="NCBI Taxonomy" id="179676"/>
    <lineage>
        <taxon>Eukaryota</taxon>
        <taxon>Metazoa</taxon>
        <taxon>Ecdysozoa</taxon>
        <taxon>Arthropoda</taxon>
        <taxon>Hexapoda</taxon>
        <taxon>Insecta</taxon>
        <taxon>Pterygota</taxon>
        <taxon>Neoptera</taxon>
        <taxon>Endopterygota</taxon>
        <taxon>Diptera</taxon>
        <taxon>Nematocera</taxon>
        <taxon>Chironomoidea</taxon>
        <taxon>Ceratopogonidae</taxon>
        <taxon>Ceratopogoninae</taxon>
        <taxon>Culicoides</taxon>
        <taxon>Monoculicoides</taxon>
    </lineage>
</organism>
<dbReference type="Gene3D" id="2.60.40.60">
    <property type="entry name" value="Cadherins"/>
    <property type="match status" value="1"/>
</dbReference>
<feature type="transmembrane region" description="Helical" evidence="3">
    <location>
        <begin position="34"/>
        <end position="52"/>
    </location>
</feature>
<evidence type="ECO:0000313" key="6">
    <source>
        <dbReference type="EMBL" id="SSX32933.1"/>
    </source>
</evidence>
<feature type="region of interest" description="Disordered" evidence="2">
    <location>
        <begin position="194"/>
        <end position="301"/>
    </location>
</feature>
<evidence type="ECO:0000256" key="2">
    <source>
        <dbReference type="SAM" id="MobiDB-lite"/>
    </source>
</evidence>
<feature type="compositionally biased region" description="Low complexity" evidence="2">
    <location>
        <begin position="290"/>
        <end position="301"/>
    </location>
</feature>